<feature type="chain" id="PRO_5046600630" description="DUF5683 domain-containing protein" evidence="2">
    <location>
        <begin position="28"/>
        <end position="243"/>
    </location>
</feature>
<feature type="transmembrane region" description="Helical" evidence="1">
    <location>
        <begin position="223"/>
        <end position="242"/>
    </location>
</feature>
<dbReference type="EMBL" id="JABSNP010000007">
    <property type="protein sequence ID" value="NRT19148.1"/>
    <property type="molecule type" value="Genomic_DNA"/>
</dbReference>
<comment type="caution">
    <text evidence="4">The sequence shown here is derived from an EMBL/GenBank/DDBJ whole genome shotgun (WGS) entry which is preliminary data.</text>
</comment>
<reference evidence="4 5" key="1">
    <citation type="submission" date="2020-05" db="EMBL/GenBank/DDBJ databases">
        <title>Genomic Encyclopedia of Type Strains, Phase IV (KMG-V): Genome sequencing to study the core and pangenomes of soil and plant-associated prokaryotes.</title>
        <authorList>
            <person name="Whitman W."/>
        </authorList>
    </citation>
    <scope>NUCLEOTIDE SEQUENCE [LARGE SCALE GENOMIC DNA]</scope>
    <source>
        <strain evidence="4 5">9A</strain>
    </source>
</reference>
<keyword evidence="2" id="KW-0732">Signal</keyword>
<accession>A0ABX2FPR0</accession>
<feature type="transmembrane region" description="Helical" evidence="1">
    <location>
        <begin position="104"/>
        <end position="121"/>
    </location>
</feature>
<evidence type="ECO:0000313" key="5">
    <source>
        <dbReference type="Proteomes" id="UP000779507"/>
    </source>
</evidence>
<organism evidence="4 5">
    <name type="scientific">Hymenobacter caeli</name>
    <dbReference type="NCBI Taxonomy" id="2735894"/>
    <lineage>
        <taxon>Bacteria</taxon>
        <taxon>Pseudomonadati</taxon>
        <taxon>Bacteroidota</taxon>
        <taxon>Cytophagia</taxon>
        <taxon>Cytophagales</taxon>
        <taxon>Hymenobacteraceae</taxon>
        <taxon>Hymenobacter</taxon>
    </lineage>
</organism>
<sequence>MNKPLLRLAALLLLVLGALLGPRAARAQVYDPANPNANNPAVPKTIRPDTARVRKTTLADKRKKHAEDSVRRTEMLFGFRVTRPAKAGYLALVPGLGQVYNRKWWKLPIVYGGIGTVAYILSYEQRALNEYTNASNLISTDPTVAAMPLPNANLPGDRVSKERTVAGIQNGIIFYRHYRDGFILYTALAYGVTIIDAIVDAHLYSFDVSDDLSFRWQPTLLPVPGPVGGLALAPGVAVGLHFK</sequence>
<evidence type="ECO:0000256" key="2">
    <source>
        <dbReference type="SAM" id="SignalP"/>
    </source>
</evidence>
<proteinExistence type="predicted"/>
<evidence type="ECO:0000259" key="3">
    <source>
        <dbReference type="Pfam" id="PF18935"/>
    </source>
</evidence>
<name>A0ABX2FPR0_9BACT</name>
<dbReference type="RefSeq" id="WP_173809871.1">
    <property type="nucleotide sequence ID" value="NZ_JABSNP010000007.1"/>
</dbReference>
<keyword evidence="5" id="KW-1185">Reference proteome</keyword>
<feature type="domain" description="DUF5683" evidence="3">
    <location>
        <begin position="82"/>
        <end position="220"/>
    </location>
</feature>
<feature type="transmembrane region" description="Helical" evidence="1">
    <location>
        <begin position="182"/>
        <end position="203"/>
    </location>
</feature>
<protein>
    <recommendedName>
        <fullName evidence="3">DUF5683 domain-containing protein</fullName>
    </recommendedName>
</protein>
<dbReference type="Pfam" id="PF18935">
    <property type="entry name" value="DUF5683"/>
    <property type="match status" value="1"/>
</dbReference>
<keyword evidence="1" id="KW-0812">Transmembrane</keyword>
<keyword evidence="1" id="KW-1133">Transmembrane helix</keyword>
<evidence type="ECO:0000313" key="4">
    <source>
        <dbReference type="EMBL" id="NRT19148.1"/>
    </source>
</evidence>
<feature type="signal peptide" evidence="2">
    <location>
        <begin position="1"/>
        <end position="27"/>
    </location>
</feature>
<dbReference type="Proteomes" id="UP000779507">
    <property type="component" value="Unassembled WGS sequence"/>
</dbReference>
<keyword evidence="1" id="KW-0472">Membrane</keyword>
<evidence type="ECO:0000256" key="1">
    <source>
        <dbReference type="SAM" id="Phobius"/>
    </source>
</evidence>
<gene>
    <name evidence="4" type="ORF">HNP98_001971</name>
</gene>
<dbReference type="InterPro" id="IPR043738">
    <property type="entry name" value="DUF5683"/>
</dbReference>